<evidence type="ECO:0000313" key="2">
    <source>
        <dbReference type="EMBL" id="SEK77083.1"/>
    </source>
</evidence>
<protein>
    <submittedName>
        <fullName evidence="2">Glycosyltransferase involved in cell wall bisynthesis</fullName>
    </submittedName>
</protein>
<proteinExistence type="predicted"/>
<organism evidence="2 3">
    <name type="scientific">Aquimarina amphilecti</name>
    <dbReference type="NCBI Taxonomy" id="1038014"/>
    <lineage>
        <taxon>Bacteria</taxon>
        <taxon>Pseudomonadati</taxon>
        <taxon>Bacteroidota</taxon>
        <taxon>Flavobacteriia</taxon>
        <taxon>Flavobacteriales</taxon>
        <taxon>Flavobacteriaceae</taxon>
        <taxon>Aquimarina</taxon>
    </lineage>
</organism>
<feature type="domain" description="Glycosyl transferase family 1" evidence="1">
    <location>
        <begin position="200"/>
        <end position="347"/>
    </location>
</feature>
<evidence type="ECO:0000259" key="1">
    <source>
        <dbReference type="Pfam" id="PF00534"/>
    </source>
</evidence>
<dbReference type="SUPFAM" id="SSF53756">
    <property type="entry name" value="UDP-Glycosyltransferase/glycogen phosphorylase"/>
    <property type="match status" value="1"/>
</dbReference>
<evidence type="ECO:0000313" key="3">
    <source>
        <dbReference type="Proteomes" id="UP000198521"/>
    </source>
</evidence>
<name>A0A1H7JR65_AQUAM</name>
<accession>A0A1H7JR65</accession>
<dbReference type="OrthoDB" id="9768685at2"/>
<gene>
    <name evidence="2" type="ORF">SAMN04487910_1077</name>
</gene>
<keyword evidence="3" id="KW-1185">Reference proteome</keyword>
<reference evidence="2 3" key="1">
    <citation type="submission" date="2016-10" db="EMBL/GenBank/DDBJ databases">
        <authorList>
            <person name="de Groot N.N."/>
        </authorList>
    </citation>
    <scope>NUCLEOTIDE SEQUENCE [LARGE SCALE GENOMIC DNA]</scope>
    <source>
        <strain evidence="2 3">DSM 25232</strain>
    </source>
</reference>
<dbReference type="GO" id="GO:0016757">
    <property type="term" value="F:glycosyltransferase activity"/>
    <property type="evidence" value="ECO:0007669"/>
    <property type="project" value="InterPro"/>
</dbReference>
<keyword evidence="2" id="KW-0808">Transferase</keyword>
<dbReference type="EMBL" id="FOAB01000002">
    <property type="protein sequence ID" value="SEK77083.1"/>
    <property type="molecule type" value="Genomic_DNA"/>
</dbReference>
<dbReference type="AlphaFoldDB" id="A0A1H7JR65"/>
<dbReference type="InterPro" id="IPR050194">
    <property type="entry name" value="Glycosyltransferase_grp1"/>
</dbReference>
<dbReference type="RefSeq" id="WP_091406413.1">
    <property type="nucleotide sequence ID" value="NZ_FOAB01000002.1"/>
</dbReference>
<dbReference type="PANTHER" id="PTHR45947">
    <property type="entry name" value="SULFOQUINOVOSYL TRANSFERASE SQD2"/>
    <property type="match status" value="1"/>
</dbReference>
<dbReference type="Gene3D" id="3.40.50.2000">
    <property type="entry name" value="Glycogen Phosphorylase B"/>
    <property type="match status" value="1"/>
</dbReference>
<dbReference type="Pfam" id="PF00534">
    <property type="entry name" value="Glycos_transf_1"/>
    <property type="match status" value="1"/>
</dbReference>
<sequence length="400" mass="46469">MLKIKKALVHDWYTQYSGGERCIESFTNIWGDFDHFTLVDTLTNEQREKVLKGKKTNTSFIEKLPFGKKKYRSYLPLFPLAIEQFDLNEYELIISSSSAISKGVLTRPDQLHICYVYSPIRYAWDLYFQYLKESGLNKGIKGVIAKYFLHKLRVWDVSTANRPDHYITISHYIAARIKKIYNKESIVIYPPVDTESFTISDKKEDYYVTCSRMVPYKKINLIVEAFSKTNKKLVVIGDGPDFKKIKKLATSNIDLMGHVGKTEMIEIVRKARAFVFAAEEDFGIAPIEAQACGVPVIAFAKGGVLETIKGCFITDNVIEENTGVFFKEQTIDSLLGAIEFFERHERSFDKQTIRKQAELFSKERFEKEFKKTIEKLYDRWRNKMDDNSLIRESHEKSVYE</sequence>
<dbReference type="PANTHER" id="PTHR45947:SF3">
    <property type="entry name" value="SULFOQUINOVOSYL TRANSFERASE SQD2"/>
    <property type="match status" value="1"/>
</dbReference>
<dbReference type="Proteomes" id="UP000198521">
    <property type="component" value="Unassembled WGS sequence"/>
</dbReference>
<dbReference type="STRING" id="1038014.SAMN04487910_1077"/>
<dbReference type="InterPro" id="IPR001296">
    <property type="entry name" value="Glyco_trans_1"/>
</dbReference>